<evidence type="ECO:0000313" key="2">
    <source>
        <dbReference type="Proteomes" id="UP001152798"/>
    </source>
</evidence>
<organism evidence="1 2">
    <name type="scientific">Nezara viridula</name>
    <name type="common">Southern green stink bug</name>
    <name type="synonym">Cimex viridulus</name>
    <dbReference type="NCBI Taxonomy" id="85310"/>
    <lineage>
        <taxon>Eukaryota</taxon>
        <taxon>Metazoa</taxon>
        <taxon>Ecdysozoa</taxon>
        <taxon>Arthropoda</taxon>
        <taxon>Hexapoda</taxon>
        <taxon>Insecta</taxon>
        <taxon>Pterygota</taxon>
        <taxon>Neoptera</taxon>
        <taxon>Paraneoptera</taxon>
        <taxon>Hemiptera</taxon>
        <taxon>Heteroptera</taxon>
        <taxon>Panheteroptera</taxon>
        <taxon>Pentatomomorpha</taxon>
        <taxon>Pentatomoidea</taxon>
        <taxon>Pentatomidae</taxon>
        <taxon>Pentatominae</taxon>
        <taxon>Nezara</taxon>
    </lineage>
</organism>
<reference evidence="1" key="1">
    <citation type="submission" date="2022-01" db="EMBL/GenBank/DDBJ databases">
        <authorList>
            <person name="King R."/>
        </authorList>
    </citation>
    <scope>NUCLEOTIDE SEQUENCE</scope>
</reference>
<gene>
    <name evidence="1" type="ORF">NEZAVI_LOCUS5809</name>
</gene>
<evidence type="ECO:0000313" key="1">
    <source>
        <dbReference type="EMBL" id="CAH1395557.1"/>
    </source>
</evidence>
<accession>A0A9P0H514</accession>
<dbReference type="Proteomes" id="UP001152798">
    <property type="component" value="Chromosome 3"/>
</dbReference>
<dbReference type="EMBL" id="OV725079">
    <property type="protein sequence ID" value="CAH1395557.1"/>
    <property type="molecule type" value="Genomic_DNA"/>
</dbReference>
<proteinExistence type="predicted"/>
<keyword evidence="2" id="KW-1185">Reference proteome</keyword>
<sequence>MENEFQFIPRDQHSLVEHTYAPMRTGVPLLLSVNMKDRLKYSMIHLY</sequence>
<name>A0A9P0H514_NEZVI</name>
<dbReference type="AlphaFoldDB" id="A0A9P0H514"/>
<protein>
    <submittedName>
        <fullName evidence="1">Uncharacterized protein</fullName>
    </submittedName>
</protein>